<dbReference type="InterPro" id="IPR034756">
    <property type="entry name" value="T2SSM_b"/>
</dbReference>
<dbReference type="Pfam" id="PF10741">
    <property type="entry name" value="T2SSM_b"/>
    <property type="match status" value="1"/>
</dbReference>
<dbReference type="InterPro" id="IPR014717">
    <property type="entry name" value="Transl_elong_EF1B/ribsomal_bS6"/>
</dbReference>
<dbReference type="EMBL" id="PTIZ01000018">
    <property type="protein sequence ID" value="PPK72508.1"/>
    <property type="molecule type" value="Genomic_DNA"/>
</dbReference>
<evidence type="ECO:0000313" key="1">
    <source>
        <dbReference type="EMBL" id="PPK72508.1"/>
    </source>
</evidence>
<gene>
    <name evidence="1" type="ORF">B0F87_11828</name>
</gene>
<organism evidence="1 2">
    <name type="scientific">Methylobacter tundripaludum</name>
    <dbReference type="NCBI Taxonomy" id="173365"/>
    <lineage>
        <taxon>Bacteria</taxon>
        <taxon>Pseudomonadati</taxon>
        <taxon>Pseudomonadota</taxon>
        <taxon>Gammaproteobacteria</taxon>
        <taxon>Methylococcales</taxon>
        <taxon>Methylococcaceae</taxon>
        <taxon>Methylobacter</taxon>
    </lineage>
</organism>
<dbReference type="Gene3D" id="3.30.70.60">
    <property type="match status" value="1"/>
</dbReference>
<comment type="caution">
    <text evidence="1">The sequence shown here is derived from an EMBL/GenBank/DDBJ whole genome shotgun (WGS) entry which is preliminary data.</text>
</comment>
<dbReference type="RefSeq" id="WP_104430437.1">
    <property type="nucleotide sequence ID" value="NZ_PTIZ01000018.1"/>
</dbReference>
<dbReference type="Proteomes" id="UP000240010">
    <property type="component" value="Unassembled WGS sequence"/>
</dbReference>
<accession>A0A2S6H4U4</accession>
<proteinExistence type="predicted"/>
<sequence length="195" mass="21803">MIDIGSKQMQRWLAVALLVAAILLVSLAVIVPLANKGLELLDAKNNLVFRIQQYERILARKDAVIASMVAIKEQYQKRGLLNRQSTGALASAEVQEFIKKVITEAGGQLSSTQALPLSTKNEFSRITVSVRMTGNSEVLRAVLYKLETSTPLLIINQIEIRPMRGVRSRTTRQIEPSNELNINFQAVSFMRRLPE</sequence>
<protein>
    <submittedName>
        <fullName evidence="1">General secretion pathway protein M</fullName>
    </submittedName>
</protein>
<name>A0A2S6H4U4_9GAMM</name>
<evidence type="ECO:0000313" key="2">
    <source>
        <dbReference type="Proteomes" id="UP000240010"/>
    </source>
</evidence>
<dbReference type="NCBIfam" id="NF040576">
    <property type="entry name" value="T2SS_GspM_XpsM"/>
    <property type="match status" value="1"/>
</dbReference>
<reference evidence="1 2" key="1">
    <citation type="submission" date="2018-02" db="EMBL/GenBank/DDBJ databases">
        <title>Subsurface microbial communities from deep shales in Ohio and West Virginia, USA.</title>
        <authorList>
            <person name="Wrighton K."/>
        </authorList>
    </citation>
    <scope>NUCLEOTIDE SEQUENCE [LARGE SCALE GENOMIC DNA]</scope>
    <source>
        <strain evidence="1 2">OWC-DMM</strain>
    </source>
</reference>
<dbReference type="AlphaFoldDB" id="A0A2S6H4U4"/>